<reference evidence="2 3" key="1">
    <citation type="submission" date="2019-09" db="EMBL/GenBank/DDBJ databases">
        <authorList>
            <person name="Depoorter E."/>
        </authorList>
    </citation>
    <scope>NUCLEOTIDE SEQUENCE [LARGE SCALE GENOMIC DNA]</scope>
    <source>
        <strain evidence="2">R-18109</strain>
    </source>
</reference>
<gene>
    <name evidence="2" type="ORF">BLA18109_01865</name>
</gene>
<dbReference type="SUPFAM" id="SSF54427">
    <property type="entry name" value="NTF2-like"/>
    <property type="match status" value="1"/>
</dbReference>
<evidence type="ECO:0000313" key="3">
    <source>
        <dbReference type="Proteomes" id="UP000494260"/>
    </source>
</evidence>
<dbReference type="RefSeq" id="WP_174950233.1">
    <property type="nucleotide sequence ID" value="NZ_CABVQH010000005.1"/>
</dbReference>
<sequence length="135" mass="14938">MTPIETVQTFLDHLFSGRRADALALVDEDCRLIASRPQRDDATALYGVFVGPAGAAELFRRVDALLEPGQFDVDARFSDGEHVAMYGALRHRGRATGQAFASDWALICRVREGKLVLYHFYEDTAALEAAIHGDR</sequence>
<dbReference type="Gene3D" id="3.10.450.50">
    <property type="match status" value="1"/>
</dbReference>
<dbReference type="InterPro" id="IPR037401">
    <property type="entry name" value="SnoaL-like"/>
</dbReference>
<name>A0A6P2TRU2_BURL3</name>
<dbReference type="Proteomes" id="UP000494260">
    <property type="component" value="Unassembled WGS sequence"/>
</dbReference>
<dbReference type="InterPro" id="IPR032710">
    <property type="entry name" value="NTF2-like_dom_sf"/>
</dbReference>
<organism evidence="2 3">
    <name type="scientific">Burkholderia lata (strain ATCC 17760 / DSM 23089 / LMG 22485 / NCIMB 9086 / R18194 / 383)</name>
    <dbReference type="NCBI Taxonomy" id="482957"/>
    <lineage>
        <taxon>Bacteria</taxon>
        <taxon>Pseudomonadati</taxon>
        <taxon>Pseudomonadota</taxon>
        <taxon>Betaproteobacteria</taxon>
        <taxon>Burkholderiales</taxon>
        <taxon>Burkholderiaceae</taxon>
        <taxon>Burkholderia</taxon>
        <taxon>Burkholderia cepacia complex</taxon>
    </lineage>
</organism>
<dbReference type="Pfam" id="PF12680">
    <property type="entry name" value="SnoaL_2"/>
    <property type="match status" value="1"/>
</dbReference>
<accession>A0A6P2TRU2</accession>
<dbReference type="EMBL" id="CABVQH010000005">
    <property type="protein sequence ID" value="VWC63326.1"/>
    <property type="molecule type" value="Genomic_DNA"/>
</dbReference>
<feature type="domain" description="SnoaL-like" evidence="1">
    <location>
        <begin position="7"/>
        <end position="117"/>
    </location>
</feature>
<evidence type="ECO:0000313" key="2">
    <source>
        <dbReference type="EMBL" id="VWC63326.1"/>
    </source>
</evidence>
<proteinExistence type="predicted"/>
<evidence type="ECO:0000259" key="1">
    <source>
        <dbReference type="Pfam" id="PF12680"/>
    </source>
</evidence>
<protein>
    <recommendedName>
        <fullName evidence="1">SnoaL-like domain-containing protein</fullName>
    </recommendedName>
</protein>
<dbReference type="AlphaFoldDB" id="A0A6P2TRU2"/>